<feature type="region of interest" description="N-terminal hotdog fold" evidence="12">
    <location>
        <begin position="927"/>
        <end position="1049"/>
    </location>
</feature>
<keyword evidence="18" id="KW-1185">Reference proteome</keyword>
<dbReference type="GO" id="GO:0031177">
    <property type="term" value="F:phosphopantetheine binding"/>
    <property type="evidence" value="ECO:0007669"/>
    <property type="project" value="InterPro"/>
</dbReference>
<dbReference type="InterPro" id="IPR055123">
    <property type="entry name" value="SpnB-like_Rossmann"/>
</dbReference>
<dbReference type="OrthoDB" id="4516163at2"/>
<keyword evidence="8" id="KW-0443">Lipid metabolism</keyword>
<dbReference type="GO" id="GO:0004315">
    <property type="term" value="F:3-oxoacyl-[acyl-carrier-protein] synthase activity"/>
    <property type="evidence" value="ECO:0007669"/>
    <property type="project" value="InterPro"/>
</dbReference>
<dbReference type="InterPro" id="IPR036291">
    <property type="entry name" value="NAD(P)-bd_dom_sf"/>
</dbReference>
<dbReference type="Gene3D" id="3.40.47.10">
    <property type="match status" value="4"/>
</dbReference>
<evidence type="ECO:0000256" key="2">
    <source>
        <dbReference type="ARBA" id="ARBA00004792"/>
    </source>
</evidence>
<reference evidence="17 18" key="1">
    <citation type="journal article" date="2014" name="BMC Genomics">
        <title>Genome based analysis of type-I polyketide synthase and nonribosomal peptide synthetase gene clusters in seven strains of five representative Nocardia species.</title>
        <authorList>
            <person name="Komaki H."/>
            <person name="Ichikawa N."/>
            <person name="Hosoyama A."/>
            <person name="Takahashi-Nakaguchi A."/>
            <person name="Matsuzawa T."/>
            <person name="Suzuki K."/>
            <person name="Fujita N."/>
            <person name="Gonoi T."/>
        </authorList>
    </citation>
    <scope>NUCLEOTIDE SEQUENCE [LARGE SCALE GENOMIC DNA]</scope>
    <source>
        <strain evidence="17 18">NBRC 15531</strain>
    </source>
</reference>
<dbReference type="Pfam" id="PF00698">
    <property type="entry name" value="Acyl_transf_1"/>
    <property type="match status" value="4"/>
</dbReference>
<dbReference type="InterPro" id="IPR020806">
    <property type="entry name" value="PKS_PP-bd"/>
</dbReference>
<dbReference type="Gene3D" id="3.30.70.3290">
    <property type="match status" value="4"/>
</dbReference>
<dbReference type="Pfam" id="PF22953">
    <property type="entry name" value="SpnB_Rossmann"/>
    <property type="match status" value="4"/>
</dbReference>
<dbReference type="InterPro" id="IPR057326">
    <property type="entry name" value="KR_dom"/>
</dbReference>
<keyword evidence="11" id="KW-0012">Acyltransferase</keyword>
<dbReference type="STRING" id="1824.SAMN05444423_1011814"/>
<dbReference type="InterPro" id="IPR049551">
    <property type="entry name" value="PKS_DH_C"/>
</dbReference>
<dbReference type="Pfam" id="PF00975">
    <property type="entry name" value="Thioesterase"/>
    <property type="match status" value="1"/>
</dbReference>
<gene>
    <name evidence="17" type="ORF">NCAST_33_02300</name>
</gene>
<dbReference type="FunFam" id="1.10.1200.10:FF:000007">
    <property type="entry name" value="Probable polyketide synthase pks17"/>
    <property type="match status" value="3"/>
</dbReference>
<dbReference type="SUPFAM" id="SSF51735">
    <property type="entry name" value="NAD(P)-binding Rossmann-fold domains"/>
    <property type="match status" value="8"/>
</dbReference>
<feature type="region of interest" description="C-terminal hotdog fold" evidence="12">
    <location>
        <begin position="4619"/>
        <end position="4757"/>
    </location>
</feature>
<feature type="region of interest" description="N-terminal hotdog fold" evidence="12">
    <location>
        <begin position="4484"/>
        <end position="4608"/>
    </location>
</feature>
<feature type="active site" description="Proton acceptor; for dehydratase activity" evidence="12">
    <location>
        <position position="959"/>
    </location>
</feature>
<accession>U5EHS5</accession>
<evidence type="ECO:0000256" key="5">
    <source>
        <dbReference type="ARBA" id="ARBA00022553"/>
    </source>
</evidence>
<dbReference type="Proteomes" id="UP000017048">
    <property type="component" value="Unassembled WGS sequence"/>
</dbReference>
<feature type="region of interest" description="C-terminal hotdog fold" evidence="12">
    <location>
        <begin position="2785"/>
        <end position="2925"/>
    </location>
</feature>
<feature type="domain" description="Ketosynthase family 3 (KS3)" evidence="15">
    <location>
        <begin position="3554"/>
        <end position="3969"/>
    </location>
</feature>
<feature type="active site" description="Proton donor; for dehydratase activity" evidence="12">
    <location>
        <position position="1120"/>
    </location>
</feature>
<dbReference type="InterPro" id="IPR020807">
    <property type="entry name" value="PKS_DH"/>
</dbReference>
<keyword evidence="7" id="KW-0276">Fatty acid metabolism</keyword>
<evidence type="ECO:0000259" key="16">
    <source>
        <dbReference type="PROSITE" id="PS52019"/>
    </source>
</evidence>
<dbReference type="InterPro" id="IPR009081">
    <property type="entry name" value="PP-bd_ACP"/>
</dbReference>
<dbReference type="Pfam" id="PF16197">
    <property type="entry name" value="KAsynt_C_assoc"/>
    <property type="match status" value="3"/>
</dbReference>
<feature type="domain" description="Ketosynthase family 3 (KS3)" evidence="15">
    <location>
        <begin position="1770"/>
        <end position="2187"/>
    </location>
</feature>
<feature type="domain" description="PKS/mFAS DH" evidence="16">
    <location>
        <begin position="4484"/>
        <end position="4757"/>
    </location>
</feature>
<dbReference type="Pfam" id="PF08659">
    <property type="entry name" value="KR"/>
    <property type="match status" value="4"/>
</dbReference>
<dbReference type="SUPFAM" id="SSF55048">
    <property type="entry name" value="Probable ACP-binding domain of malonyl-CoA ACP transacylase"/>
    <property type="match status" value="4"/>
</dbReference>
<feature type="domain" description="PKS/mFAS DH" evidence="16">
    <location>
        <begin position="6185"/>
        <end position="6464"/>
    </location>
</feature>
<evidence type="ECO:0000313" key="17">
    <source>
        <dbReference type="EMBL" id="GAD86850.1"/>
    </source>
</evidence>
<dbReference type="GO" id="GO:0006633">
    <property type="term" value="P:fatty acid biosynthetic process"/>
    <property type="evidence" value="ECO:0007669"/>
    <property type="project" value="InterPro"/>
</dbReference>
<dbReference type="Gene3D" id="3.40.50.720">
    <property type="entry name" value="NAD(P)-binding Rossmann-like Domain"/>
    <property type="match status" value="4"/>
</dbReference>
<feature type="active site" description="Proton donor; for dehydratase activity" evidence="12">
    <location>
        <position position="2847"/>
    </location>
</feature>
<dbReference type="Pfam" id="PF02801">
    <property type="entry name" value="Ketoacyl-synt_C"/>
    <property type="match status" value="4"/>
</dbReference>
<feature type="active site" description="Proton acceptor; for dehydratase activity" evidence="12">
    <location>
        <position position="6217"/>
    </location>
</feature>
<dbReference type="SMART" id="SM00826">
    <property type="entry name" value="PKS_DH"/>
    <property type="match status" value="4"/>
</dbReference>
<dbReference type="InterPro" id="IPR015083">
    <property type="entry name" value="NorB/c/GfsB-D-like_docking"/>
</dbReference>
<sequence>MTQPDPKIQKLTEALRSSLKETERLRARNRQLDAAQREPIAIVGMACRYPGGVSTPEGLWQLVADGVDAVSELPVNRGWDADRLYDPTGETPNSIYTREGGFLHEAGEFDPGFFGISPNEAATMDPQQFLLLETSWEALERAGVEPAALRGSRTGVYVGMMYHDYPANANSGAVASGRISYVLGLEGPSVTVDTACSSSLVALHQAAQALRAGECELALAGGVAVMGSPETLVEFSRQRGMATDGRSKAFADAADGLGWAEGAGVLVLERLSDARRNGHPVLAVISGSAVNQDGASNGLTAPNGPSQRRVIRQALANAGITAADVDAVEAHGTGTTLGDPIEAQALLATYGQEHQEDRPLWLGSLKSNIGHSQAAAGVGGVIKMVMAIRHGLLPKTLHVDAPTTKVDWSAGQVRLLTEARPWPELDRPRRAGVSSFGVAGTNVHLIVEQAPAEPEPETAEPAPGGVPAWVVSARGPEALAEQAARLAAHVDDLDARDVAYSLASTRTLFDQRAVVLGADGDALRRGVRALATGATAADVVTGRVVPGSTGFVFTGQGSQWAGMAGALRAYPVFADHFDAIVAQLEPLLGQPESLTEALADDEILARTVFTQAAVFAFEVALFRLLESWGVRPDVVTGHSIGEVGAAHVAGVLDLADACALVAARGRLMEALPPGGAMVAVGSTETEVLAVIEALGTTGQVAIAAVNGPASVVVSGVEDAVTAVVEVCVERGWRTHRLRIAIASHSALMDPMLAEFTTVVQGLTLRRPDIALVSSVTGARVTDEMTEPAYWPGQVRGTVRFADTITTLSAMGVTRFAEIGPDAVLTPMIAQIVDAAGDPQGAAPVIVPLARKEQTSPATLLTAVAGLFVAGTPVDWAGIGGGGRRIDLPTYAFQHVRFWLDAKQVLAESWLGAELGGVTSVGLDTVEHPLLGAVVPHPESDAVSFTGRWSVDTVPWMADHSVFGVMLLPGTGYVELACQVGALVGCPMVDELILHTPLTLPAEGSVSVQVMVGAADHTGRRRLSVHSRQIAGGPWAIHAEGVLAQAEPVAAMDLVTWPPRGAVALPLDTAYDELLDGGYEYGPFFQGMQSAWQRGDELFAEVALPDRRDAQGFGIHPALFDSALHVGILHARRHGEIDAPELPFSWNQVQLHATGADAVRVRIARADGRHVVQIADTEGQPVLSVGALVSRPVSADRLGADGITDALFGIDWTAATLPTVEPGRVAVLGSARSGSAATTSIEGSEPVAAFADVTALIAGLDDAAAPELVLLDCAEPEDAPPAAARQLIAEILDTVQRWLAEPGLSASRLVVLTRNAVRTGDTDQVRTAQAPVWGLLRAAQAEHPGRFQLLDLDTEREPREIAALAAAASAEPEAAVRDSTVLVPRMTRHAPGASVRSTGSGTVLVTGGTAGIGAVIARHLVTAHGVRHLVLTSRRGAEAPGATELATQLGELGAEVTLAACDVSDRAALAALLDGIPAEHPLVGVVHCAATADHGVIESMTPERVDRVFGPKVDAAWHLHELTRDRPLTLFALLGSVGGLVLTAGQANYAAANVFLDGLAAYRHSIGLPATSLDYGLWERSSGLGADLSAEDFERMAKQGFPPLTESDALALFDAAIATDTAQLVLLRVDPAVLRARGDQVPALLRGIAPTPVRRNSRTPAGRAFAQKLAGLSEADRRATLLTLVQTVAAEVLGHATIAAIEPRQAFQQLGFDSLGAVEFRNKLTTATGLRLPATLVFDHPNPQVVAEFIDSQLSGAVPDEVVTAAKTADGEPIAVVAMGCRYPGGVDSPEQLWQLVATGGHATGGLPADRGWDLDNLYDPEPGKPGKTYTRQGGFLYSAGEFDADFFGISPNEATAMDPQQRLLLEVSWEALERAGVDPATLRGSATGVFTGVMYHDYAQGAGTGASAGGSLVSGRLSYVFGLEGPAVTVDTACSSSLVALHLAAQSLRSGECDLALAGGVAVMSTPDMFLEFSRQRGLSPDGRCRSFADGADGVAWAEGAGMLVLERLSDAQRNGHQVLAVLTGSAVNQDGASNGWTAPNGPSQRRVIRQALANAGVSPVDVDAVEAHGTGTTLGDPIEAQALLATYGQDRDPERPLLLGSLKSNIGHAQAAAGVGGVIKMVMAMRHGVLPQTLHIDQPSTKVDWTEGHIRLLTEATPWPELDRPRRAGVSSFGLSGTNAHLILEQAPAVATSRVDTVAPAGGHLAWVLSARGEEALAGQAARLITAVRDQDPVDAGFSLATRVRFDQRAVVLAPDRDGLLAGAQALADGVPAANVLTGRVLSGSTGFVFSGQGAQWADMAAGLRGYPGFAEHFDAVVAQLDPLLEQSPSLAAALADADLVDRTVFAQAGLFAFEVALFRLLEAWGVRPDVVAGHSIGEIAAAHVAGVLSLTDACALVAARGRLMQALPDGGAMVAVGAPEAEVLPLLSGAVSIAAVNGPASVVLSGVESAVLAVVDVCAQRGWRTHRLRVSHAFHSSLMEPMLDEFASAVAGVTFARPNIALVSTVTGALVTDEMSDPAYWVGQVRDTVRFADAVTTMAGLGVSRFAEVGPDAVLLPAVTATVETANGVAVACARRSQADASTLLAAVAGLFVTGADVDWAALYAGTGARRIDLPTYAFQRRRYWLTESGTGSGARALGLVPTAHPLVSAVVSQPDSDGVTLTGRLSAQTQDWLPDHRVMDTVLFPGTGFVELALSAGERVGCTAVAELALRAPLTVPDTAGVAVRVVVDAEDAAGLRPVRIYSHLDDDTDDTVAWTLNAEGLLAPAFDGVPAVLADWPPTGATPLEVDGVYDALDEQGYHYGPVFQALRSAWRDADGVLYAEVELPEQARSDAQRFGVHPALLDAALHALRLSGDVPAGAGPALPFEWSGVAVHAGGADALRVRLTRIGEYGVSLDIADPTGAPVATVRHLASRPIDPAQLTTGASTVASSLFQVDWTPISLSDTEIETLRWAELGDRVPAAVILDSPAGSDAAAVHAATHAVLTAMQTWLADERFAESTLVVRTRGAVSVAGEDIVDLAGAAVGGLVRSAQAERPGRIILVDTASAPDFGSGSSADSDADGGPGTDSGIAAGGGLGIAADGGPAHGTDFGSGSAAGGGLGTDSDGGPGAHLGGDLSADSGDGAGTDSGAGIDSEAEFRRLLGGILATAEPLVAVRGGRAYGARLARIAVPASGFAPKLAFGPDETVLLTGASGALGGLFARQLADTYGARHLILLSRQGESASGAAELRADLAQAGAEADFVACDVSDRDALAAVLAAIPADRPLTGVFHLAGVLDDGAIASLTPDRMDTVLGPKADAALHLHDLTLDLPLTAFVLFSSVAGPIGNAGQGNYAAANACLDALATRRRAAGLAGVSVAWGRWDGGMAGELGEVERQRLSRAGLLPMSAEQGLALFDAVTGLDTPAPVAARLDLDILRGAGFATPALFAGLIPQRRKAASGAATALRTRLAGVPEDDRLGVLAEIVRGQVAATLGHQDLTAIAADRAFSELGFDSLTAIEFRNGLKTVTGLPLPATLVFDYPTPQALAEYLAAELSGISHEVAVTASRLAGDDPIAVVAMSCRYPGGVASPEDLWELVTAGTDASGDLPADRGWDIDDLYDPEPGKPGKSYTRRGGYLYDAAEFDADFFGISPNEATSMDPQQRLLLEVSWEALERVGVDPAVLRGSSTGVFTGVMYHDYAQGNGGNVTGSLVSGRIAYTLGLEGPAVSVDTACSSSLVAMHLAAQSLRSGECDLALAGGVAVMSTPETLVEFSRQRGLSPDGRCKSFADAADGVAWAEGAGVLVLERLSDARRHGHQVLAVLAGSAVNQDGASNGLTAPNGPSQRRVIRQALANAGVAATDVDAVEAHGTGTTLGDPIEAQALLATYGQDRDPERPLWLGSLKSNIGHAQAAAGVGGVIKMVMALRHGVLPPTLHVDQPSTKVDWSAGEVRLLTEAVDWPEVDRPRRAGVSSFGISGTNAHVIVEAAPVEVSALLAPGGPVEVPAVVGASEAADEQSGDVVGSRAGAASTGVVVPVEGVLPWVVSARTAAALADQADRLAAHVSAHEADPADVGYSLVTSRVGFDHRAVVLGSGRDGLLAGVRAVAGVEAEPDMLGTRRDGSSGVVDADELYGVVTGRVVTGSTGFVFSGQGAQWAGMADELRGYPVFAAQFDGIVDELDSLLGQPESLREALADADLIDRTAFAQAGLFAFEVALFRLLESWGVKPAVVAGHSIGEITAAYVAGVLSLSDACALVAARGRLMQALPAGGAMVAVGAPEAEVLPLLSGTVSIAAINGPASVVLSGTEDAVAAVADSAAERGWRTHRLRVSHAFHSALMEPMLAEFTTVVAGLTLNAPSIPLVSTVTGRRVTDEMSDPAYWVGQVRETVRFADAVATMAEQGVARFAEIGPDAALFPMLDQILDGAGNAVALARREHADPAAVLAGVAGLYVTGGEVDWSRLFSGARRVDLPTYAFQRQRYWLIDTAAGNNARALGFVASEHPLVSVVVAQPDSDGVALSGRLSVPAQPWLADHAVLDTVLFPGTGFVELALRAGQEVGLDTLEELILRAPLPLPAATGVAIRVVVGDADDQGRRPVRIFSRADGDAARPWTLNADGALGGAAVAPVELRQWPPADATAVDLDGAYDDLDALGYHYGPVFRALTAVWRGGDDVYAELALPDRARADADRFGLHPALLDAALHAVRIAGADDPTGLVLPFEWSGVTLHAHGADALRVRLTRTGDHGVTLALADAAGAPVATVRNLATRPIDPALLSTGSANVLYQVEWVPTVLAETPVTTATWAELGAQLPDAVILDCPAGTDAAAVHAATHHVLTVLQTWTGEPRFADSTLVVRTRGAVSVAGEDSPDLAGAAVSGLVHSAQSEHPGRIVLLDDDTERDTLPVELVGGILAAAEPRVAVRAGQVHSARLTRVTTQATDLGGREFGADDTVLITGASGALGALFARHLVATRGVRHLLLVSRRGADAPGATTLREELAAAGAEVTFAACDVADRDALALVLSGIAPEHPLTGVFHLAGVLDDGAVGSLTADRLDTVLGPKVDAALHLHELTADRSLTAFVLFSSVAGVFGNPGQGNYAAANACLDALALHRRATGRPATSLAWGAWDGGMAGDLGEVERQRLARAGLRTLSAEQGLALFDTATALDAANPVLASLDLDALRGAGFALPALFTGLIPQRRKAGSGAATALRARLADTPDGERLGVLTEIVRGQVATVLGHQNAGAVEADRAFGELGFDSITAIEFRNALKAVTGLPLPATLVFDYPTPQALAEYLAEELTGVGRTVAVTAAKVVDDDPIAVVGMACRYPGGVTSPEDLWDLVSDGRDAITELPTDRGWDVDGLYDPEPGRAGKSYTREGGFLHTAAEFDADFFGISPNEATMMDPQQRQLLETTWEALERAGVDPAVLRGSATGVFTGVMYHDYAQGNGGNATGSLVSGRIAYTLGLEGPAVSVDTACSSSLVAMHLAAQSLRSGECDLALAGGVAVMATPETFVEFSRQRGLSPDGRCRSFADSADGVGWSEGAGVLVLERLSDARRHGHQVLAVLAGSAVNQDGASNGFTAPNGPSQRRVIRQALANAGIAATEVDVVEAHGTGTTLGDPIEAQALLATYGQDRDPERPLWLGSLKSNIGHAQAAAGVGGVIKMVMALRHGVLPRTLHVDQPSTKVDWTEGNVRLLTEAVGWPEGERPRRAGVSSFGISGTNAHVIVEQAPAVVAEPATKIAPAGGVVPWVLSARGEAALAGQAARLGSHVAEHDSDLLDTGFALAATRGVFEQRAVVLAEDLAGLLAGTQAVAEGSVSAVVPGHRRAADRGSGVVTGRALPGSTGVVFSGQGAQWAGMAAELCAYPVFAEHFAGIVAQLDSLLDQPVSLSEALVTEDLVDHTVFTQAGLFAYEVALFRLLESWGVKPDVVAGHSIGEIAAAHVAGVLTLTDACALVAARGALMQALPSGGAMVAVGAAEADVLPLLSGEVSIAAVNGPGSVVLSGTEDAVDAVVAMSAERGWRTRALRVSHAFHSALMEPMLDEFARVAQGLTFARPTVALVSTVTGTRVDHEMTDPAYWVRQVRDTVRFADAVTTMAELGVTRFAEVGPDAVLTPMVAQTLDTATAVALARRGSADPATLLTGLAKLYVAGTAVDWTRLYVGTGAARIALPTYDFQHRRYWAVSPSHTGEAHALGLGASSHPLLGAVLTQPDSGGLRLTGRLSTTTHPWLADHDVLGVVLLPGTGFVELATYAGDQVGCPEVEELTLLAPLVLHGHGGVQLQVIVGDDEDGRRRIDIYSRADGDDPSSPWAHHAEGVLSQGGGEQVDWAEFADWPPAGATPVALDGAYDQLADNGYHYGPAFHGLETLWRRGEDLYADVVLPEHTGADGYGMHPALLDATMHALSFGLPAGIDENAERPTLVPFAWSSVRLHADGARRVRARLTWVNPGTVALTMSDTAGTPLLSVRSLALRPVSRELLAGSLGGARDGHYQLTWRPGPHPQSTETAWADWDSADQVPLLVFRPSTEGADQPDRIRTALHGTLAVLRQFLTEQRYATSTLVIVTADPAAAAVWGLVRAAQAENPGRIVLVDADPDTTTAQVVAAAATGEAELAVDATGIRVPRLARATAAPTARTVWDPEHTVLITGGAGGIGRLLARHLVTEHGVRHLLLASRRGPEGSADLVAELADLGAHVRAAACDVTDRAALAELLAGIPAEHPLGAVVHAAGVAYNGLVDTMAPEQIDVSLAAKADAAWHLHELTRDADLSAFVLISSVAGSILPAGQGGYAAANVFLDALATQRHAEGLAATSLAYGLWDIDTGMSQWLGEADRQRLRRQGLPPLSADKALALFDAATATDDPVHVLTELDLAALRGRDTVPPVLVDLAKRTGRRQSAAAPDAGAVRRQLAQLSEPEQEQWLRTHILETAARLLGHDSAAALDPERDFLESGFDSLAAMELRTTLNASTGLTLPTAAIFDQKTPAGLARYLRAELSATTGSARADDSLYGMFRDAVQGGQARTGFALLRVAAELREQFASAADLEDLPVPTRLAAGADRPRIICINPPLATGGAHQYARITAQLRADRDVVVLPPIGFAAGEALPATPEAALETLACCVLEAAQDEPFVLVGYSSGGLLAYLVTEYLEAACGPVPEGVAMIDTYRVHDDGEWLLREMAEHMVSREAEFGRFDRARLSAMGWYVQLMQRMIPGTVATPALLLQCAQSFLADPADREDWQAVAWDPAHTVVPVEADHFSILEGGSADAAAAIENWLDS</sequence>
<dbReference type="SUPFAM" id="SSF53901">
    <property type="entry name" value="Thiolase-like"/>
    <property type="match status" value="4"/>
</dbReference>
<dbReference type="InterPro" id="IPR016035">
    <property type="entry name" value="Acyl_Trfase/lysoPLipase"/>
</dbReference>
<evidence type="ECO:0000259" key="15">
    <source>
        <dbReference type="PROSITE" id="PS52004"/>
    </source>
</evidence>
<evidence type="ECO:0000256" key="1">
    <source>
        <dbReference type="ARBA" id="ARBA00001957"/>
    </source>
</evidence>
<feature type="active site" description="Proton acceptor; for dehydratase activity" evidence="12">
    <location>
        <position position="4516"/>
    </location>
</feature>
<feature type="domain" description="Carrier" evidence="14">
    <location>
        <begin position="5204"/>
        <end position="5279"/>
    </location>
</feature>
<dbReference type="SMART" id="SM00827">
    <property type="entry name" value="PKS_AT"/>
    <property type="match status" value="4"/>
</dbReference>
<dbReference type="InterPro" id="IPR029058">
    <property type="entry name" value="AB_hydrolase_fold"/>
</dbReference>
<proteinExistence type="predicted"/>
<dbReference type="InterPro" id="IPR006162">
    <property type="entry name" value="Ppantetheine_attach_site"/>
</dbReference>
<comment type="pathway">
    <text evidence="2">Antibiotic biosynthesis.</text>
</comment>
<dbReference type="InterPro" id="IPR018201">
    <property type="entry name" value="Ketoacyl_synth_AS"/>
</dbReference>
<evidence type="ECO:0000256" key="8">
    <source>
        <dbReference type="ARBA" id="ARBA00023098"/>
    </source>
</evidence>
<dbReference type="Pfam" id="PF00109">
    <property type="entry name" value="ketoacyl-synt"/>
    <property type="match status" value="4"/>
</dbReference>
<dbReference type="SMART" id="SM00823">
    <property type="entry name" value="PKS_PP"/>
    <property type="match status" value="4"/>
</dbReference>
<evidence type="ECO:0000313" key="18">
    <source>
        <dbReference type="Proteomes" id="UP000017048"/>
    </source>
</evidence>
<dbReference type="PROSITE" id="PS00606">
    <property type="entry name" value="KS3_1"/>
    <property type="match status" value="4"/>
</dbReference>
<feature type="compositionally biased region" description="Low complexity" evidence="13">
    <location>
        <begin position="3081"/>
        <end position="3096"/>
    </location>
</feature>
<evidence type="ECO:0000256" key="10">
    <source>
        <dbReference type="ARBA" id="ARBA00023268"/>
    </source>
</evidence>
<dbReference type="PROSITE" id="PS52019">
    <property type="entry name" value="PKS_MFAS_DH"/>
    <property type="match status" value="4"/>
</dbReference>
<evidence type="ECO:0000259" key="14">
    <source>
        <dbReference type="PROSITE" id="PS50075"/>
    </source>
</evidence>
<dbReference type="InterPro" id="IPR014043">
    <property type="entry name" value="Acyl_transferase_dom"/>
</dbReference>
<dbReference type="SUPFAM" id="SSF47336">
    <property type="entry name" value="ACP-like"/>
    <property type="match status" value="3"/>
</dbReference>
<evidence type="ECO:0000256" key="4">
    <source>
        <dbReference type="ARBA" id="ARBA00022450"/>
    </source>
</evidence>
<feature type="region of interest" description="N-terminal hotdog fold" evidence="12">
    <location>
        <begin position="2647"/>
        <end position="2773"/>
    </location>
</feature>
<feature type="active site" description="Proton donor; for dehydratase activity" evidence="12">
    <location>
        <position position="6382"/>
    </location>
</feature>
<dbReference type="Pfam" id="PF22621">
    <property type="entry name" value="CurL-like_PKS_C"/>
    <property type="match status" value="1"/>
</dbReference>
<dbReference type="InterPro" id="IPR016039">
    <property type="entry name" value="Thiolase-like"/>
</dbReference>
<feature type="region of interest" description="C-terminal hotdog fold" evidence="12">
    <location>
        <begin position="1061"/>
        <end position="1198"/>
    </location>
</feature>
<dbReference type="InterPro" id="IPR049552">
    <property type="entry name" value="PKS_DH_N"/>
</dbReference>
<evidence type="ECO:0000256" key="12">
    <source>
        <dbReference type="PROSITE-ProRule" id="PRU01363"/>
    </source>
</evidence>
<dbReference type="RefSeq" id="WP_019048596.1">
    <property type="nucleotide sequence ID" value="NZ_VBUS01000001.1"/>
</dbReference>
<keyword evidence="6" id="KW-0808">Transferase</keyword>
<dbReference type="Gene3D" id="3.40.366.10">
    <property type="entry name" value="Malonyl-Coenzyme A Acyl Carrier Protein, domain 2"/>
    <property type="match status" value="4"/>
</dbReference>
<dbReference type="Gene3D" id="3.10.129.110">
    <property type="entry name" value="Polyketide synthase dehydratase"/>
    <property type="match status" value="4"/>
</dbReference>
<dbReference type="EMBL" id="BAFO02000033">
    <property type="protein sequence ID" value="GAD86850.1"/>
    <property type="molecule type" value="Genomic_DNA"/>
</dbReference>
<feature type="active site" description="Proton donor; for dehydratase activity" evidence="12">
    <location>
        <position position="4680"/>
    </location>
</feature>
<evidence type="ECO:0000256" key="13">
    <source>
        <dbReference type="SAM" id="MobiDB-lite"/>
    </source>
</evidence>
<dbReference type="PANTHER" id="PTHR43775:SF51">
    <property type="entry name" value="INACTIVE PHENOLPHTHIOCEROL SYNTHESIS POLYKETIDE SYNTHASE TYPE I PKS1-RELATED"/>
    <property type="match status" value="1"/>
</dbReference>
<dbReference type="eggNOG" id="COG3321">
    <property type="taxonomic scope" value="Bacteria"/>
</dbReference>
<dbReference type="InterPro" id="IPR036736">
    <property type="entry name" value="ACP-like_sf"/>
</dbReference>
<dbReference type="EMBL" id="AB685274">
    <property type="protein sequence ID" value="BAO99036.1"/>
    <property type="molecule type" value="Genomic_DNA"/>
</dbReference>
<evidence type="ECO:0000256" key="6">
    <source>
        <dbReference type="ARBA" id="ARBA00022679"/>
    </source>
</evidence>
<dbReference type="SMART" id="SM00822">
    <property type="entry name" value="PKS_KR"/>
    <property type="match status" value="4"/>
</dbReference>
<dbReference type="Pfam" id="PF08990">
    <property type="entry name" value="Docking"/>
    <property type="match status" value="1"/>
</dbReference>
<feature type="domain" description="Ketosynthase family 3 (KS3)" evidence="15">
    <location>
        <begin position="37"/>
        <end position="449"/>
    </location>
</feature>
<feature type="domain" description="Carrier" evidence="14">
    <location>
        <begin position="1678"/>
        <end position="1753"/>
    </location>
</feature>
<dbReference type="InterPro" id="IPR001031">
    <property type="entry name" value="Thioesterase"/>
</dbReference>
<feature type="domain" description="PKS/mFAS DH" evidence="16">
    <location>
        <begin position="2647"/>
        <end position="2925"/>
    </location>
</feature>
<dbReference type="InterPro" id="IPR049900">
    <property type="entry name" value="PKS_mFAS_DH"/>
</dbReference>
<dbReference type="InterPro" id="IPR020841">
    <property type="entry name" value="PKS_Beta-ketoAc_synthase_dom"/>
</dbReference>
<dbReference type="InterPro" id="IPR014030">
    <property type="entry name" value="Ketoacyl_synth_N"/>
</dbReference>
<organism evidence="17 18">
    <name type="scientific">Nocardia asteroides NBRC 15531</name>
    <dbReference type="NCBI Taxonomy" id="1110697"/>
    <lineage>
        <taxon>Bacteria</taxon>
        <taxon>Bacillati</taxon>
        <taxon>Actinomycetota</taxon>
        <taxon>Actinomycetes</taxon>
        <taxon>Mycobacteriales</taxon>
        <taxon>Nocardiaceae</taxon>
        <taxon>Nocardia</taxon>
    </lineage>
</organism>
<dbReference type="SUPFAM" id="SSF52151">
    <property type="entry name" value="FabD/lysophospholipase-like"/>
    <property type="match status" value="4"/>
</dbReference>
<feature type="domain" description="Carrier" evidence="14">
    <location>
        <begin position="6901"/>
        <end position="6976"/>
    </location>
</feature>
<feature type="domain" description="PKS/mFAS DH" evidence="16">
    <location>
        <begin position="927"/>
        <end position="1198"/>
    </location>
</feature>
<feature type="domain" description="Ketosynthase family 3 (KS3)" evidence="15">
    <location>
        <begin position="5296"/>
        <end position="5711"/>
    </location>
</feature>
<feature type="region of interest" description="C-terminal hotdog fold" evidence="12">
    <location>
        <begin position="6323"/>
        <end position="6464"/>
    </location>
</feature>
<keyword evidence="5" id="KW-0597">Phosphoprotein</keyword>
<keyword evidence="10" id="KW-0511">Multifunctional enzyme</keyword>
<dbReference type="InterPro" id="IPR050091">
    <property type="entry name" value="PKS_NRPS_Biosynth_Enz"/>
</dbReference>
<dbReference type="InterPro" id="IPR032821">
    <property type="entry name" value="PKS_assoc"/>
</dbReference>
<keyword evidence="4" id="KW-0596">Phosphopantetheine</keyword>
<dbReference type="Gene3D" id="3.40.50.1820">
    <property type="entry name" value="alpha/beta hydrolase"/>
    <property type="match status" value="1"/>
</dbReference>
<dbReference type="Pfam" id="PF21089">
    <property type="entry name" value="PKS_DH_N"/>
    <property type="match status" value="4"/>
</dbReference>
<feature type="active site" description="Proton acceptor; for dehydratase activity" evidence="12">
    <location>
        <position position="2679"/>
    </location>
</feature>
<dbReference type="Gene3D" id="1.10.1200.10">
    <property type="entry name" value="ACP-like"/>
    <property type="match status" value="4"/>
</dbReference>
<protein>
    <submittedName>
        <fullName evidence="17">Putative polyketide synthase</fullName>
    </submittedName>
</protein>
<evidence type="ECO:0000256" key="7">
    <source>
        <dbReference type="ARBA" id="ARBA00022832"/>
    </source>
</evidence>
<comment type="pathway">
    <text evidence="3">Lipid metabolism.</text>
</comment>
<dbReference type="GO" id="GO:0004312">
    <property type="term" value="F:fatty acid synthase activity"/>
    <property type="evidence" value="ECO:0007669"/>
    <property type="project" value="TreeGrafter"/>
</dbReference>
<dbReference type="InterPro" id="IPR013968">
    <property type="entry name" value="PKS_KR"/>
</dbReference>
<dbReference type="SMART" id="SM00824">
    <property type="entry name" value="PKS_TE"/>
    <property type="match status" value="1"/>
</dbReference>
<feature type="region of interest" description="Disordered" evidence="13">
    <location>
        <begin position="3053"/>
        <end position="3134"/>
    </location>
</feature>
<dbReference type="CDD" id="cd00833">
    <property type="entry name" value="PKS"/>
    <property type="match status" value="4"/>
</dbReference>
<feature type="domain" description="Carrier" evidence="14">
    <location>
        <begin position="3462"/>
        <end position="3537"/>
    </location>
</feature>
<dbReference type="InterPro" id="IPR016036">
    <property type="entry name" value="Malonyl_transacylase_ACP-bd"/>
</dbReference>
<keyword evidence="9" id="KW-0045">Antibiotic biosynthesis</keyword>
<dbReference type="PROSITE" id="PS00012">
    <property type="entry name" value="PHOSPHOPANTETHEINE"/>
    <property type="match status" value="1"/>
</dbReference>
<dbReference type="FunFam" id="3.40.366.10:FF:000002">
    <property type="entry name" value="Probable polyketide synthase 2"/>
    <property type="match status" value="2"/>
</dbReference>
<evidence type="ECO:0000256" key="9">
    <source>
        <dbReference type="ARBA" id="ARBA00023194"/>
    </source>
</evidence>
<dbReference type="InterPro" id="IPR001227">
    <property type="entry name" value="Ac_transferase_dom_sf"/>
</dbReference>
<feature type="compositionally biased region" description="Gly residues" evidence="13">
    <location>
        <begin position="3097"/>
        <end position="3115"/>
    </location>
</feature>
<evidence type="ECO:0000256" key="3">
    <source>
        <dbReference type="ARBA" id="ARBA00005189"/>
    </source>
</evidence>
<dbReference type="InterPro" id="IPR014031">
    <property type="entry name" value="Ketoacyl_synth_C"/>
</dbReference>
<feature type="compositionally biased region" description="Gly residues" evidence="13">
    <location>
        <begin position="3065"/>
        <end position="3080"/>
    </location>
</feature>
<comment type="cofactor">
    <cofactor evidence="1">
        <name>pantetheine 4'-phosphate</name>
        <dbReference type="ChEBI" id="CHEBI:47942"/>
    </cofactor>
</comment>
<dbReference type="GO" id="GO:0033068">
    <property type="term" value="P:macrolide biosynthetic process"/>
    <property type="evidence" value="ECO:0007669"/>
    <property type="project" value="UniProtKB-ARBA"/>
</dbReference>
<dbReference type="PANTHER" id="PTHR43775">
    <property type="entry name" value="FATTY ACID SYNTHASE"/>
    <property type="match status" value="1"/>
</dbReference>
<evidence type="ECO:0000256" key="11">
    <source>
        <dbReference type="ARBA" id="ARBA00023315"/>
    </source>
</evidence>
<dbReference type="InterPro" id="IPR042104">
    <property type="entry name" value="PKS_dehydratase_sf"/>
</dbReference>
<dbReference type="SMART" id="SM00825">
    <property type="entry name" value="PKS_KS"/>
    <property type="match status" value="4"/>
</dbReference>
<dbReference type="SMART" id="SM01294">
    <property type="entry name" value="PKS_PP_betabranch"/>
    <property type="match status" value="3"/>
</dbReference>
<feature type="region of interest" description="N-terminal hotdog fold" evidence="12">
    <location>
        <begin position="6185"/>
        <end position="6309"/>
    </location>
</feature>
<dbReference type="Pfam" id="PF14765">
    <property type="entry name" value="PS-DH"/>
    <property type="match status" value="4"/>
</dbReference>
<dbReference type="SUPFAM" id="SSF53474">
    <property type="entry name" value="alpha/beta-Hydrolases"/>
    <property type="match status" value="1"/>
</dbReference>
<dbReference type="InterPro" id="IPR020802">
    <property type="entry name" value="TesA-like"/>
</dbReference>
<dbReference type="Pfam" id="PF00550">
    <property type="entry name" value="PP-binding"/>
    <property type="match status" value="4"/>
</dbReference>
<dbReference type="CDD" id="cd08956">
    <property type="entry name" value="KR_3_FAS_SDR_x"/>
    <property type="match status" value="4"/>
</dbReference>
<dbReference type="PROSITE" id="PS52004">
    <property type="entry name" value="KS3_2"/>
    <property type="match status" value="4"/>
</dbReference>
<dbReference type="FunFam" id="3.40.47.10:FF:000019">
    <property type="entry name" value="Polyketide synthase type I"/>
    <property type="match status" value="4"/>
</dbReference>
<dbReference type="PROSITE" id="PS50075">
    <property type="entry name" value="CARRIER"/>
    <property type="match status" value="4"/>
</dbReference>
<name>U5EHS5_NOCAS</name>